<organism evidence="2 3">
    <name type="scientific">Natronococcus pandeyae</name>
    <dbReference type="NCBI Taxonomy" id="2055836"/>
    <lineage>
        <taxon>Archaea</taxon>
        <taxon>Methanobacteriati</taxon>
        <taxon>Methanobacteriota</taxon>
        <taxon>Stenosarchaea group</taxon>
        <taxon>Halobacteria</taxon>
        <taxon>Halobacteriales</taxon>
        <taxon>Natrialbaceae</taxon>
        <taxon>Natronococcus</taxon>
    </lineage>
</organism>
<dbReference type="InterPro" id="IPR008972">
    <property type="entry name" value="Cupredoxin"/>
</dbReference>
<dbReference type="RefSeq" id="WP_148858760.1">
    <property type="nucleotide sequence ID" value="NZ_PHNJ01000007.1"/>
</dbReference>
<feature type="compositionally biased region" description="Acidic residues" evidence="1">
    <location>
        <begin position="30"/>
        <end position="51"/>
    </location>
</feature>
<feature type="region of interest" description="Disordered" evidence="1">
    <location>
        <begin position="26"/>
        <end position="51"/>
    </location>
</feature>
<dbReference type="EMBL" id="PHNJ01000007">
    <property type="protein sequence ID" value="TYL37985.1"/>
    <property type="molecule type" value="Genomic_DNA"/>
</dbReference>
<keyword evidence="3" id="KW-1185">Reference proteome</keyword>
<sequence>MTETGMFSRRTLLKIAGVSSVALLAGCTTDEAEPDDEEEEAEDEAADEDWGDVEEFSFEGRVQAWTGLEPAMIDGEDNPTITLIDGQEYDFRWVNADGVLHNLEIRDENGEIIDEYQSDDVDEEGEEATIEGVTATEEMTTYICAYHESSQVGDIEVETE</sequence>
<evidence type="ECO:0000313" key="2">
    <source>
        <dbReference type="EMBL" id="TYL37985.1"/>
    </source>
</evidence>
<dbReference type="PROSITE" id="PS51318">
    <property type="entry name" value="TAT"/>
    <property type="match status" value="1"/>
</dbReference>
<dbReference type="Proteomes" id="UP000766904">
    <property type="component" value="Unassembled WGS sequence"/>
</dbReference>
<dbReference type="InterPro" id="IPR006311">
    <property type="entry name" value="TAT_signal"/>
</dbReference>
<evidence type="ECO:0000256" key="1">
    <source>
        <dbReference type="SAM" id="MobiDB-lite"/>
    </source>
</evidence>
<name>A0A8J8Q0P4_9EURY</name>
<dbReference type="Gene3D" id="2.60.40.420">
    <property type="entry name" value="Cupredoxins - blue copper proteins"/>
    <property type="match status" value="1"/>
</dbReference>
<comment type="caution">
    <text evidence="2">The sequence shown here is derived from an EMBL/GenBank/DDBJ whole genome shotgun (WGS) entry which is preliminary data.</text>
</comment>
<dbReference type="OrthoDB" id="6744at2157"/>
<reference evidence="2" key="1">
    <citation type="submission" date="2017-11" db="EMBL/GenBank/DDBJ databases">
        <authorList>
            <person name="Kajale S.C."/>
            <person name="Sharma A."/>
        </authorList>
    </citation>
    <scope>NUCLEOTIDE SEQUENCE</scope>
    <source>
        <strain evidence="2">LS1_42</strain>
    </source>
</reference>
<gene>
    <name evidence="2" type="ORF">CV102_14815</name>
</gene>
<evidence type="ECO:0000313" key="3">
    <source>
        <dbReference type="Proteomes" id="UP000766904"/>
    </source>
</evidence>
<protein>
    <submittedName>
        <fullName evidence="2">PKD domain-containing protein</fullName>
    </submittedName>
</protein>
<proteinExistence type="predicted"/>
<dbReference type="AlphaFoldDB" id="A0A8J8Q0P4"/>
<accession>A0A8J8Q0P4</accession>